<sequence>MISKKDKSLILKYARKYKLKKVILFGSSKDRIDAKDIDIAIIGIAPELFFDFYWEVYRDLSKPVDVIDLRKDCLFNRLIKKEGVVLYG</sequence>
<organism evidence="2">
    <name type="scientific">marine sediment metagenome</name>
    <dbReference type="NCBI Taxonomy" id="412755"/>
    <lineage>
        <taxon>unclassified sequences</taxon>
        <taxon>metagenomes</taxon>
        <taxon>ecological metagenomes</taxon>
    </lineage>
</organism>
<reference evidence="2" key="1">
    <citation type="journal article" date="2014" name="Front. Microbiol.">
        <title>High frequency of phylogenetically diverse reductive dehalogenase-homologous genes in deep subseafloor sedimentary metagenomes.</title>
        <authorList>
            <person name="Kawai M."/>
            <person name="Futagami T."/>
            <person name="Toyoda A."/>
            <person name="Takaki Y."/>
            <person name="Nishi S."/>
            <person name="Hori S."/>
            <person name="Arai W."/>
            <person name="Tsubouchi T."/>
            <person name="Morono Y."/>
            <person name="Uchiyama I."/>
            <person name="Ito T."/>
            <person name="Fujiyama A."/>
            <person name="Inagaki F."/>
            <person name="Takami H."/>
        </authorList>
    </citation>
    <scope>NUCLEOTIDE SEQUENCE</scope>
    <source>
        <strain evidence="2">Expedition CK06-06</strain>
    </source>
</reference>
<dbReference type="InterPro" id="IPR043519">
    <property type="entry name" value="NT_sf"/>
</dbReference>
<name>X1AZA7_9ZZZZ</name>
<feature type="domain" description="Polymerase beta nucleotidyltransferase" evidence="1">
    <location>
        <begin position="10"/>
        <end position="87"/>
    </location>
</feature>
<evidence type="ECO:0000259" key="1">
    <source>
        <dbReference type="Pfam" id="PF18765"/>
    </source>
</evidence>
<evidence type="ECO:0000313" key="2">
    <source>
        <dbReference type="EMBL" id="GAG74462.1"/>
    </source>
</evidence>
<dbReference type="AlphaFoldDB" id="X1AZA7"/>
<gene>
    <name evidence="2" type="ORF">S01H4_03056</name>
</gene>
<comment type="caution">
    <text evidence="2">The sequence shown here is derived from an EMBL/GenBank/DDBJ whole genome shotgun (WGS) entry which is preliminary data.</text>
</comment>
<dbReference type="InterPro" id="IPR041633">
    <property type="entry name" value="Polbeta"/>
</dbReference>
<protein>
    <recommendedName>
        <fullName evidence="1">Polymerase beta nucleotidyltransferase domain-containing protein</fullName>
    </recommendedName>
</protein>
<dbReference type="EMBL" id="BART01000715">
    <property type="protein sequence ID" value="GAG74462.1"/>
    <property type="molecule type" value="Genomic_DNA"/>
</dbReference>
<proteinExistence type="predicted"/>
<dbReference type="Pfam" id="PF18765">
    <property type="entry name" value="Polbeta"/>
    <property type="match status" value="1"/>
</dbReference>
<dbReference type="Gene3D" id="3.30.460.10">
    <property type="entry name" value="Beta Polymerase, domain 2"/>
    <property type="match status" value="1"/>
</dbReference>
<accession>X1AZA7</accession>
<dbReference type="SUPFAM" id="SSF81301">
    <property type="entry name" value="Nucleotidyltransferase"/>
    <property type="match status" value="1"/>
</dbReference>